<evidence type="ECO:0000256" key="3">
    <source>
        <dbReference type="SAM" id="SignalP"/>
    </source>
</evidence>
<dbReference type="Gene3D" id="3.80.10.10">
    <property type="entry name" value="Ribonuclease Inhibitor"/>
    <property type="match status" value="1"/>
</dbReference>
<proteinExistence type="predicted"/>
<accession>A0A453FSV7</accession>
<reference evidence="5" key="5">
    <citation type="journal article" date="2021" name="G3 (Bethesda)">
        <title>Aegilops tauschii genome assembly Aet v5.0 features greater sequence contiguity and improved annotation.</title>
        <authorList>
            <person name="Wang L."/>
            <person name="Zhu T."/>
            <person name="Rodriguez J.C."/>
            <person name="Deal K.R."/>
            <person name="Dubcovsky J."/>
            <person name="McGuire P.E."/>
            <person name="Lux T."/>
            <person name="Spannagl M."/>
            <person name="Mayer K.F.X."/>
            <person name="Baldrich P."/>
            <person name="Meyers B.C."/>
            <person name="Huo N."/>
            <person name="Gu Y.Q."/>
            <person name="Zhou H."/>
            <person name="Devos K.M."/>
            <person name="Bennetzen J.L."/>
            <person name="Unver T."/>
            <person name="Budak H."/>
            <person name="Gulick P.J."/>
            <person name="Galiba G."/>
            <person name="Kalapos B."/>
            <person name="Nelson D.R."/>
            <person name="Li P."/>
            <person name="You F.M."/>
            <person name="Luo M.C."/>
            <person name="Dvorak J."/>
        </authorList>
    </citation>
    <scope>NUCLEOTIDE SEQUENCE [LARGE SCALE GENOMIC DNA]</scope>
    <source>
        <strain evidence="5">cv. AL8/78</strain>
    </source>
</reference>
<dbReference type="AlphaFoldDB" id="A0A453FSV7"/>
<evidence type="ECO:0000313" key="5">
    <source>
        <dbReference type="EnsemblPlants" id="AET3Gv20769700.33"/>
    </source>
</evidence>
<dbReference type="Proteomes" id="UP000015105">
    <property type="component" value="Chromosome 3D"/>
</dbReference>
<evidence type="ECO:0000256" key="2">
    <source>
        <dbReference type="ARBA" id="ARBA00022737"/>
    </source>
</evidence>
<name>A0A453FSV7_AEGTS</name>
<protein>
    <recommendedName>
        <fullName evidence="4">Leucine-rich repeat-containing N-terminal plant-type domain-containing protein</fullName>
    </recommendedName>
</protein>
<dbReference type="Gramene" id="AET3Gv20769700.33">
    <property type="protein sequence ID" value="AET3Gv20769700.33"/>
    <property type="gene ID" value="AET3Gv20769700"/>
</dbReference>
<dbReference type="InterPro" id="IPR013210">
    <property type="entry name" value="LRR_N_plant-typ"/>
</dbReference>
<reference evidence="5" key="3">
    <citation type="journal article" date="2017" name="Nature">
        <title>Genome sequence of the progenitor of the wheat D genome Aegilops tauschii.</title>
        <authorList>
            <person name="Luo M.C."/>
            <person name="Gu Y.Q."/>
            <person name="Puiu D."/>
            <person name="Wang H."/>
            <person name="Twardziok S.O."/>
            <person name="Deal K.R."/>
            <person name="Huo N."/>
            <person name="Zhu T."/>
            <person name="Wang L."/>
            <person name="Wang Y."/>
            <person name="McGuire P.E."/>
            <person name="Liu S."/>
            <person name="Long H."/>
            <person name="Ramasamy R.K."/>
            <person name="Rodriguez J.C."/>
            <person name="Van S.L."/>
            <person name="Yuan L."/>
            <person name="Wang Z."/>
            <person name="Xia Z."/>
            <person name="Xiao L."/>
            <person name="Anderson O.D."/>
            <person name="Ouyang S."/>
            <person name="Liang Y."/>
            <person name="Zimin A.V."/>
            <person name="Pertea G."/>
            <person name="Qi P."/>
            <person name="Bennetzen J.L."/>
            <person name="Dai X."/>
            <person name="Dawson M.W."/>
            <person name="Muller H.G."/>
            <person name="Kugler K."/>
            <person name="Rivarola-Duarte L."/>
            <person name="Spannagl M."/>
            <person name="Mayer K.F.X."/>
            <person name="Lu F.H."/>
            <person name="Bevan M.W."/>
            <person name="Leroy P."/>
            <person name="Li P."/>
            <person name="You F.M."/>
            <person name="Sun Q."/>
            <person name="Liu Z."/>
            <person name="Lyons E."/>
            <person name="Wicker T."/>
            <person name="Salzberg S.L."/>
            <person name="Devos K.M."/>
            <person name="Dvorak J."/>
        </authorList>
    </citation>
    <scope>NUCLEOTIDE SEQUENCE [LARGE SCALE GENOMIC DNA]</scope>
    <source>
        <strain evidence="5">cv. AL8/78</strain>
    </source>
</reference>
<reference evidence="6" key="2">
    <citation type="journal article" date="2017" name="Nat. Plants">
        <title>The Aegilops tauschii genome reveals multiple impacts of transposons.</title>
        <authorList>
            <person name="Zhao G."/>
            <person name="Zou C."/>
            <person name="Li K."/>
            <person name="Wang K."/>
            <person name="Li T."/>
            <person name="Gao L."/>
            <person name="Zhang X."/>
            <person name="Wang H."/>
            <person name="Yang Z."/>
            <person name="Liu X."/>
            <person name="Jiang W."/>
            <person name="Mao L."/>
            <person name="Kong X."/>
            <person name="Jiao Y."/>
            <person name="Jia J."/>
        </authorList>
    </citation>
    <scope>NUCLEOTIDE SEQUENCE [LARGE SCALE GENOMIC DNA]</scope>
    <source>
        <strain evidence="6">cv. AL8/78</strain>
    </source>
</reference>
<dbReference type="InterPro" id="IPR032675">
    <property type="entry name" value="LRR_dom_sf"/>
</dbReference>
<feature type="domain" description="Leucine-rich repeat-containing N-terminal plant-type" evidence="4">
    <location>
        <begin position="26"/>
        <end position="63"/>
    </location>
</feature>
<keyword evidence="6" id="KW-1185">Reference proteome</keyword>
<dbReference type="Pfam" id="PF08263">
    <property type="entry name" value="LRRNT_2"/>
    <property type="match status" value="1"/>
</dbReference>
<evidence type="ECO:0000259" key="4">
    <source>
        <dbReference type="Pfam" id="PF08263"/>
    </source>
</evidence>
<keyword evidence="3" id="KW-0732">Signal</keyword>
<evidence type="ECO:0000313" key="6">
    <source>
        <dbReference type="Proteomes" id="UP000015105"/>
    </source>
</evidence>
<organism evidence="5 6">
    <name type="scientific">Aegilops tauschii subsp. strangulata</name>
    <name type="common">Goatgrass</name>
    <dbReference type="NCBI Taxonomy" id="200361"/>
    <lineage>
        <taxon>Eukaryota</taxon>
        <taxon>Viridiplantae</taxon>
        <taxon>Streptophyta</taxon>
        <taxon>Embryophyta</taxon>
        <taxon>Tracheophyta</taxon>
        <taxon>Spermatophyta</taxon>
        <taxon>Magnoliopsida</taxon>
        <taxon>Liliopsida</taxon>
        <taxon>Poales</taxon>
        <taxon>Poaceae</taxon>
        <taxon>BOP clade</taxon>
        <taxon>Pooideae</taxon>
        <taxon>Triticodae</taxon>
        <taxon>Triticeae</taxon>
        <taxon>Triticinae</taxon>
        <taxon>Aegilops</taxon>
    </lineage>
</organism>
<dbReference type="EnsemblPlants" id="AET3Gv20769700.33">
    <property type="protein sequence ID" value="AET3Gv20769700.33"/>
    <property type="gene ID" value="AET3Gv20769700"/>
</dbReference>
<keyword evidence="2" id="KW-0677">Repeat</keyword>
<reference evidence="5" key="4">
    <citation type="submission" date="2019-03" db="UniProtKB">
        <authorList>
            <consortium name="EnsemblPlants"/>
        </authorList>
    </citation>
    <scope>IDENTIFICATION</scope>
</reference>
<feature type="signal peptide" evidence="3">
    <location>
        <begin position="1"/>
        <end position="24"/>
    </location>
</feature>
<reference evidence="6" key="1">
    <citation type="journal article" date="2014" name="Science">
        <title>Ancient hybridizations among the ancestral genomes of bread wheat.</title>
        <authorList>
            <consortium name="International Wheat Genome Sequencing Consortium,"/>
            <person name="Marcussen T."/>
            <person name="Sandve S.R."/>
            <person name="Heier L."/>
            <person name="Spannagl M."/>
            <person name="Pfeifer M."/>
            <person name="Jakobsen K.S."/>
            <person name="Wulff B.B."/>
            <person name="Steuernagel B."/>
            <person name="Mayer K.F."/>
            <person name="Olsen O.A."/>
        </authorList>
    </citation>
    <scope>NUCLEOTIDE SEQUENCE [LARGE SCALE GENOMIC DNA]</scope>
    <source>
        <strain evidence="6">cv. AL8/78</strain>
    </source>
</reference>
<evidence type="ECO:0000256" key="1">
    <source>
        <dbReference type="ARBA" id="ARBA00022614"/>
    </source>
</evidence>
<sequence>MEALRKFLLLLMLLASIPMRLCDTDPQDVAALQSFISGWQDFPSNWKASNDPCGTPWDGVTCDKGRVTSLRLSGIIDAQGTLSN</sequence>
<feature type="chain" id="PRO_5019539871" description="Leucine-rich repeat-containing N-terminal plant-type domain-containing protein" evidence="3">
    <location>
        <begin position="25"/>
        <end position="84"/>
    </location>
</feature>
<keyword evidence="1" id="KW-0433">Leucine-rich repeat</keyword>